<evidence type="ECO:0000313" key="2">
    <source>
        <dbReference type="Ensembl" id="ENSSGRP00000003263.1"/>
    </source>
</evidence>
<dbReference type="OMA" id="HTKCMRF"/>
<evidence type="ECO:0008006" key="4">
    <source>
        <dbReference type="Google" id="ProtNLM"/>
    </source>
</evidence>
<evidence type="ECO:0000313" key="3">
    <source>
        <dbReference type="Proteomes" id="UP000472262"/>
    </source>
</evidence>
<reference evidence="2" key="1">
    <citation type="submission" date="2025-08" db="UniProtKB">
        <authorList>
            <consortium name="Ensembl"/>
        </authorList>
    </citation>
    <scope>IDENTIFICATION</scope>
</reference>
<sequence>MPRSPTSSEDEMAQSFSEYSQESSSESSKEEAIYETIRTEQTVSRMTDVQSHSLVIRVNIPDLQQTKCVRFNPSATVWVAKQRLLCTLSQNLKDVLNYGLFQPASGAFLDEECLVGEYPQLACEDAASLEVPERPYNRQGLMKTIAE</sequence>
<dbReference type="Gene3D" id="3.10.20.90">
    <property type="entry name" value="Phosphatidylinositol 3-kinase Catalytic Subunit, Chain A, domain 1"/>
    <property type="match status" value="1"/>
</dbReference>
<name>A0A672K2F2_SINGR</name>
<protein>
    <recommendedName>
        <fullName evidence="4">Talin N-terminal F0 domain-containing protein</fullName>
    </recommendedName>
</protein>
<dbReference type="Ensembl" id="ENSSGRT00000003554.1">
    <property type="protein sequence ID" value="ENSSGRP00000003263.1"/>
    <property type="gene ID" value="ENSSGRG00000002056.1"/>
</dbReference>
<dbReference type="InterPro" id="IPR051569">
    <property type="entry name" value="SHANK"/>
</dbReference>
<reference evidence="2" key="2">
    <citation type="submission" date="2025-09" db="UniProtKB">
        <authorList>
            <consortium name="Ensembl"/>
        </authorList>
    </citation>
    <scope>IDENTIFICATION</scope>
</reference>
<keyword evidence="3" id="KW-1185">Reference proteome</keyword>
<accession>A0A672K2F2</accession>
<proteinExistence type="predicted"/>
<evidence type="ECO:0000256" key="1">
    <source>
        <dbReference type="SAM" id="MobiDB-lite"/>
    </source>
</evidence>
<dbReference type="PANTHER" id="PTHR24135">
    <property type="entry name" value="SH3 AND MULTIPLE ANKYRIN REPEAT DOMAINS PROTEIN"/>
    <property type="match status" value="1"/>
</dbReference>
<feature type="compositionally biased region" description="Low complexity" evidence="1">
    <location>
        <begin position="15"/>
        <end position="26"/>
    </location>
</feature>
<organism evidence="2 3">
    <name type="scientific">Sinocyclocheilus grahami</name>
    <name type="common">Dianchi golden-line fish</name>
    <name type="synonym">Barbus grahami</name>
    <dbReference type="NCBI Taxonomy" id="75366"/>
    <lineage>
        <taxon>Eukaryota</taxon>
        <taxon>Metazoa</taxon>
        <taxon>Chordata</taxon>
        <taxon>Craniata</taxon>
        <taxon>Vertebrata</taxon>
        <taxon>Euteleostomi</taxon>
        <taxon>Actinopterygii</taxon>
        <taxon>Neopterygii</taxon>
        <taxon>Teleostei</taxon>
        <taxon>Ostariophysi</taxon>
        <taxon>Cypriniformes</taxon>
        <taxon>Cyprinidae</taxon>
        <taxon>Cyprininae</taxon>
        <taxon>Sinocyclocheilus</taxon>
    </lineage>
</organism>
<dbReference type="GO" id="GO:0043197">
    <property type="term" value="C:dendritic spine"/>
    <property type="evidence" value="ECO:0007669"/>
    <property type="project" value="TreeGrafter"/>
</dbReference>
<dbReference type="PANTHER" id="PTHR24135:SF17">
    <property type="entry name" value="SH3 AND MULTIPLE ANKYRIN REPEAT DOMAINS PROTEIN 2"/>
    <property type="match status" value="1"/>
</dbReference>
<dbReference type="GO" id="GO:0030160">
    <property type="term" value="F:synaptic receptor adaptor activity"/>
    <property type="evidence" value="ECO:0007669"/>
    <property type="project" value="TreeGrafter"/>
</dbReference>
<dbReference type="GO" id="GO:0045211">
    <property type="term" value="C:postsynaptic membrane"/>
    <property type="evidence" value="ECO:0007669"/>
    <property type="project" value="TreeGrafter"/>
</dbReference>
<dbReference type="AlphaFoldDB" id="A0A672K2F2"/>
<dbReference type="InParanoid" id="A0A672K2F2"/>
<dbReference type="GO" id="GO:0035255">
    <property type="term" value="F:ionotropic glutamate receptor binding"/>
    <property type="evidence" value="ECO:0007669"/>
    <property type="project" value="TreeGrafter"/>
</dbReference>
<feature type="region of interest" description="Disordered" evidence="1">
    <location>
        <begin position="1"/>
        <end position="33"/>
    </location>
</feature>
<dbReference type="Proteomes" id="UP000472262">
    <property type="component" value="Unassembled WGS sequence"/>
</dbReference>
<dbReference type="GO" id="GO:0014069">
    <property type="term" value="C:postsynaptic density"/>
    <property type="evidence" value="ECO:0007669"/>
    <property type="project" value="TreeGrafter"/>
</dbReference>